<gene>
    <name evidence="1" type="ORF">LCGC14_1084450</name>
</gene>
<reference evidence="1" key="1">
    <citation type="journal article" date="2015" name="Nature">
        <title>Complex archaea that bridge the gap between prokaryotes and eukaryotes.</title>
        <authorList>
            <person name="Spang A."/>
            <person name="Saw J.H."/>
            <person name="Jorgensen S.L."/>
            <person name="Zaremba-Niedzwiedzka K."/>
            <person name="Martijn J."/>
            <person name="Lind A.E."/>
            <person name="van Eijk R."/>
            <person name="Schleper C."/>
            <person name="Guy L."/>
            <person name="Ettema T.J."/>
        </authorList>
    </citation>
    <scope>NUCLEOTIDE SEQUENCE</scope>
</reference>
<organism evidence="1">
    <name type="scientific">marine sediment metagenome</name>
    <dbReference type="NCBI Taxonomy" id="412755"/>
    <lineage>
        <taxon>unclassified sequences</taxon>
        <taxon>metagenomes</taxon>
        <taxon>ecological metagenomes</taxon>
    </lineage>
</organism>
<sequence length="59" mass="6867">MKSKESVSKCENCGSSENIFKVTILSPCREHSHFEIYCHEHVSNVIREFPEDIDLIEKI</sequence>
<comment type="caution">
    <text evidence="1">The sequence shown here is derived from an EMBL/GenBank/DDBJ whole genome shotgun (WGS) entry which is preliminary data.</text>
</comment>
<accession>A0A0F9QK76</accession>
<dbReference type="EMBL" id="LAZR01004769">
    <property type="protein sequence ID" value="KKN05723.1"/>
    <property type="molecule type" value="Genomic_DNA"/>
</dbReference>
<name>A0A0F9QK76_9ZZZZ</name>
<evidence type="ECO:0000313" key="1">
    <source>
        <dbReference type="EMBL" id="KKN05723.1"/>
    </source>
</evidence>
<proteinExistence type="predicted"/>
<protein>
    <submittedName>
        <fullName evidence="1">Uncharacterized protein</fullName>
    </submittedName>
</protein>
<dbReference type="AlphaFoldDB" id="A0A0F9QK76"/>